<dbReference type="AlphaFoldDB" id="A0A5C1AUP3"/>
<proteinExistence type="predicted"/>
<dbReference type="Proteomes" id="UP000324974">
    <property type="component" value="Chromosome"/>
</dbReference>
<dbReference type="SUPFAM" id="SSF48239">
    <property type="entry name" value="Terpenoid cyclases/Protein prenyltransferases"/>
    <property type="match status" value="1"/>
</dbReference>
<evidence type="ECO:0000313" key="6">
    <source>
        <dbReference type="Proteomes" id="UP000324974"/>
    </source>
</evidence>
<dbReference type="OrthoDB" id="263958at2"/>
<accession>A0A5C1AUP3</accession>
<evidence type="ECO:0000313" key="5">
    <source>
        <dbReference type="EMBL" id="QEL20974.1"/>
    </source>
</evidence>
<name>A0A5C1AUP3_9BACT</name>
<dbReference type="GO" id="GO:0003824">
    <property type="term" value="F:catalytic activity"/>
    <property type="evidence" value="ECO:0007669"/>
    <property type="project" value="InterPro"/>
</dbReference>
<evidence type="ECO:0000256" key="2">
    <source>
        <dbReference type="ARBA" id="ARBA00023004"/>
    </source>
</evidence>
<dbReference type="GO" id="GO:0020037">
    <property type="term" value="F:heme binding"/>
    <property type="evidence" value="ECO:0007669"/>
    <property type="project" value="InterPro"/>
</dbReference>
<protein>
    <submittedName>
        <fullName evidence="5">Ankyrin repeat-like protein</fullName>
    </submittedName>
</protein>
<evidence type="ECO:0000256" key="1">
    <source>
        <dbReference type="ARBA" id="ARBA00022723"/>
    </source>
</evidence>
<dbReference type="KEGG" id="lrs:PX52LOC_08102"/>
<gene>
    <name evidence="5" type="ORF">PX52LOC_08102</name>
</gene>
<dbReference type="GO" id="GO:0009055">
    <property type="term" value="F:electron transfer activity"/>
    <property type="evidence" value="ECO:0007669"/>
    <property type="project" value="InterPro"/>
</dbReference>
<evidence type="ECO:0000259" key="4">
    <source>
        <dbReference type="PROSITE" id="PS51007"/>
    </source>
</evidence>
<dbReference type="PROSITE" id="PS51007">
    <property type="entry name" value="CYTC"/>
    <property type="match status" value="1"/>
</dbReference>
<feature type="domain" description="Cytochrome c" evidence="4">
    <location>
        <begin position="25"/>
        <end position="135"/>
    </location>
</feature>
<dbReference type="Gene3D" id="1.50.10.20">
    <property type="match status" value="1"/>
</dbReference>
<keyword evidence="6" id="KW-1185">Reference proteome</keyword>
<dbReference type="RefSeq" id="WP_149115217.1">
    <property type="nucleotide sequence ID" value="NZ_CP042425.1"/>
</dbReference>
<keyword evidence="3" id="KW-0349">Heme</keyword>
<evidence type="ECO:0000256" key="3">
    <source>
        <dbReference type="PROSITE-ProRule" id="PRU00433"/>
    </source>
</evidence>
<keyword evidence="2 3" id="KW-0408">Iron</keyword>
<dbReference type="InterPro" id="IPR008930">
    <property type="entry name" value="Terpenoid_cyclase/PrenylTrfase"/>
</dbReference>
<dbReference type="InterPro" id="IPR009056">
    <property type="entry name" value="Cyt_c-like_dom"/>
</dbReference>
<keyword evidence="1 3" id="KW-0479">Metal-binding</keyword>
<dbReference type="EMBL" id="CP042425">
    <property type="protein sequence ID" value="QEL20974.1"/>
    <property type="molecule type" value="Genomic_DNA"/>
</dbReference>
<organism evidence="5 6">
    <name type="scientific">Limnoglobus roseus</name>
    <dbReference type="NCBI Taxonomy" id="2598579"/>
    <lineage>
        <taxon>Bacteria</taxon>
        <taxon>Pseudomonadati</taxon>
        <taxon>Planctomycetota</taxon>
        <taxon>Planctomycetia</taxon>
        <taxon>Gemmatales</taxon>
        <taxon>Gemmataceae</taxon>
        <taxon>Limnoglobus</taxon>
    </lineage>
</organism>
<reference evidence="6" key="1">
    <citation type="submission" date="2019-08" db="EMBL/GenBank/DDBJ databases">
        <title>Limnoglobus roseus gen. nov., sp. nov., a novel freshwater planctomycete with a giant genome from the family Gemmataceae.</title>
        <authorList>
            <person name="Kulichevskaya I.S."/>
            <person name="Naumoff D.G."/>
            <person name="Miroshnikov K."/>
            <person name="Ivanova A."/>
            <person name="Philippov D.A."/>
            <person name="Hakobyan A."/>
            <person name="Rijpstra I.C."/>
            <person name="Sinninghe Damste J.S."/>
            <person name="Liesack W."/>
            <person name="Dedysh S.N."/>
        </authorList>
    </citation>
    <scope>NUCLEOTIDE SEQUENCE [LARGE SCALE GENOMIC DNA]</scope>
    <source>
        <strain evidence="6">PX52</strain>
    </source>
</reference>
<sequence>MTFSTSLALLFLATTLEPSPTAIRGSVEKALPLLKAAAETHAEKKSCFACHNQAYPMVAFDAACKLGFAMDEELRSAQVDHVREFVKKNRKEFDKGTGTGGQIDTAGWLLYTLEFAGEKPDDDTAAVAGYVLQRHADRKHWTTSSNRPPTQMSSFTSSYLAVRALKAWGTEKQKDAIANRSAAALAWAVQTPAKENEDRVYRLRLLHIAGATESVTKEAVRELLDAQQFDGGWAQKSDLPSDAYATATALAALSAVDTEAVQQLAYRRGVNYLLRTQLADGSWHVKTRSPVIQPYYESGFPHEKDQFISVTATSWAVVALAAAWRE</sequence>
<dbReference type="GO" id="GO:0046872">
    <property type="term" value="F:metal ion binding"/>
    <property type="evidence" value="ECO:0007669"/>
    <property type="project" value="UniProtKB-KW"/>
</dbReference>